<gene>
    <name evidence="7" type="ORF">LSALG_LOCUS21460</name>
</gene>
<dbReference type="InterPro" id="IPR050651">
    <property type="entry name" value="Plant_Cytochrome_P450_Monoox"/>
</dbReference>
<dbReference type="GO" id="GO:0004497">
    <property type="term" value="F:monooxygenase activity"/>
    <property type="evidence" value="ECO:0007669"/>
    <property type="project" value="UniProtKB-KW"/>
</dbReference>
<dbReference type="Proteomes" id="UP001177003">
    <property type="component" value="Chromosome 4"/>
</dbReference>
<dbReference type="InterPro" id="IPR036396">
    <property type="entry name" value="Cyt_P450_sf"/>
</dbReference>
<organism evidence="7 8">
    <name type="scientific">Lactuca saligna</name>
    <name type="common">Willowleaf lettuce</name>
    <dbReference type="NCBI Taxonomy" id="75948"/>
    <lineage>
        <taxon>Eukaryota</taxon>
        <taxon>Viridiplantae</taxon>
        <taxon>Streptophyta</taxon>
        <taxon>Embryophyta</taxon>
        <taxon>Tracheophyta</taxon>
        <taxon>Spermatophyta</taxon>
        <taxon>Magnoliopsida</taxon>
        <taxon>eudicotyledons</taxon>
        <taxon>Gunneridae</taxon>
        <taxon>Pentapetalae</taxon>
        <taxon>asterids</taxon>
        <taxon>campanulids</taxon>
        <taxon>Asterales</taxon>
        <taxon>Asteraceae</taxon>
        <taxon>Cichorioideae</taxon>
        <taxon>Cichorieae</taxon>
        <taxon>Lactucinae</taxon>
        <taxon>Lactuca</taxon>
    </lineage>
</organism>
<keyword evidence="6" id="KW-1133">Transmembrane helix</keyword>
<feature type="transmembrane region" description="Helical" evidence="6">
    <location>
        <begin position="6"/>
        <end position="27"/>
    </location>
</feature>
<dbReference type="InterPro" id="IPR002401">
    <property type="entry name" value="Cyt_P450_E_grp-I"/>
</dbReference>
<evidence type="ECO:0000256" key="5">
    <source>
        <dbReference type="ARBA" id="ARBA00023033"/>
    </source>
</evidence>
<keyword evidence="6" id="KW-0472">Membrane</keyword>
<evidence type="ECO:0000256" key="6">
    <source>
        <dbReference type="SAM" id="Phobius"/>
    </source>
</evidence>
<evidence type="ECO:0000313" key="8">
    <source>
        <dbReference type="Proteomes" id="UP001177003"/>
    </source>
</evidence>
<dbReference type="PANTHER" id="PTHR47947">
    <property type="entry name" value="CYTOCHROME P450 82C3-RELATED"/>
    <property type="match status" value="1"/>
</dbReference>
<protein>
    <recommendedName>
        <fullName evidence="9">Cytochrome P450</fullName>
    </recommendedName>
</protein>
<keyword evidence="1" id="KW-0349">Heme</keyword>
<accession>A0AA36E4Z7</accession>
<keyword evidence="8" id="KW-1185">Reference proteome</keyword>
<dbReference type="Pfam" id="PF00067">
    <property type="entry name" value="p450"/>
    <property type="match status" value="1"/>
</dbReference>
<dbReference type="PRINTS" id="PR00463">
    <property type="entry name" value="EP450I"/>
</dbReference>
<keyword evidence="6" id="KW-0812">Transmembrane</keyword>
<dbReference type="GO" id="GO:0005506">
    <property type="term" value="F:iron ion binding"/>
    <property type="evidence" value="ECO:0007669"/>
    <property type="project" value="InterPro"/>
</dbReference>
<dbReference type="PANTHER" id="PTHR47947:SF61">
    <property type="entry name" value="CYTOCHROME P450"/>
    <property type="match status" value="1"/>
</dbReference>
<evidence type="ECO:0000256" key="1">
    <source>
        <dbReference type="ARBA" id="ARBA00022617"/>
    </source>
</evidence>
<keyword evidence="3" id="KW-0560">Oxidoreductase</keyword>
<dbReference type="InterPro" id="IPR001128">
    <property type="entry name" value="Cyt_P450"/>
</dbReference>
<keyword evidence="4" id="KW-0408">Iron</keyword>
<keyword evidence="2" id="KW-0479">Metal-binding</keyword>
<dbReference type="GO" id="GO:0020037">
    <property type="term" value="F:heme binding"/>
    <property type="evidence" value="ECO:0007669"/>
    <property type="project" value="InterPro"/>
</dbReference>
<name>A0AA36E4Z7_LACSI</name>
<dbReference type="GO" id="GO:0016705">
    <property type="term" value="F:oxidoreductase activity, acting on paired donors, with incorporation or reduction of molecular oxygen"/>
    <property type="evidence" value="ECO:0007669"/>
    <property type="project" value="InterPro"/>
</dbReference>
<evidence type="ECO:0000313" key="7">
    <source>
        <dbReference type="EMBL" id="CAI9281785.1"/>
    </source>
</evidence>
<dbReference type="Gene3D" id="1.10.630.10">
    <property type="entry name" value="Cytochrome P450"/>
    <property type="match status" value="1"/>
</dbReference>
<keyword evidence="5" id="KW-0503">Monooxygenase</keyword>
<evidence type="ECO:0000256" key="3">
    <source>
        <dbReference type="ARBA" id="ARBA00023002"/>
    </source>
</evidence>
<proteinExistence type="predicted"/>
<evidence type="ECO:0008006" key="9">
    <source>
        <dbReference type="Google" id="ProtNLM"/>
    </source>
</evidence>
<dbReference type="EMBL" id="OX465080">
    <property type="protein sequence ID" value="CAI9281785.1"/>
    <property type="molecule type" value="Genomic_DNA"/>
</dbReference>
<evidence type="ECO:0000256" key="2">
    <source>
        <dbReference type="ARBA" id="ARBA00022723"/>
    </source>
</evidence>
<dbReference type="AlphaFoldDB" id="A0AA36E4Z7"/>
<sequence length="326" mass="37156">MEFHLSFSNIVATSFSLIVVVFLLHTLNRKKANRGKNRKPPQAEGAWPIIGHLHLLGGSQLPHYVLGDMADRYGPIFTIKLGYHQALVVSNGAIAKECFTTNDKAFATRPKAEATKLMGYNYAMFGFATYGDYWRQARKMVTLEVLSQRRVESFGHIRASELRVYIKDIYDRWVLNKMSENSEMMKVEMSQVFGKLVVNIMVRIITGKRFSPHDEEGVTFQIVVKKFFELMGAFVVSDFIPYLKFLDVGGHIKAMKKMAIDLDNIFGAWLKEDKLIKKSAEQHESNHQVFIDVLISIHQSASEDEFPGFDHDTIIKSACQQLLVVK</sequence>
<reference evidence="7" key="1">
    <citation type="submission" date="2023-04" db="EMBL/GenBank/DDBJ databases">
        <authorList>
            <person name="Vijverberg K."/>
            <person name="Xiong W."/>
            <person name="Schranz E."/>
        </authorList>
    </citation>
    <scope>NUCLEOTIDE SEQUENCE</scope>
</reference>
<evidence type="ECO:0000256" key="4">
    <source>
        <dbReference type="ARBA" id="ARBA00023004"/>
    </source>
</evidence>
<dbReference type="SUPFAM" id="SSF48264">
    <property type="entry name" value="Cytochrome P450"/>
    <property type="match status" value="1"/>
</dbReference>